<feature type="signal peptide" evidence="2">
    <location>
        <begin position="1"/>
        <end position="24"/>
    </location>
</feature>
<dbReference type="InterPro" id="IPR026444">
    <property type="entry name" value="Secre_tail"/>
</dbReference>
<evidence type="ECO:0000256" key="1">
    <source>
        <dbReference type="SAM" id="MobiDB-lite"/>
    </source>
</evidence>
<reference evidence="4" key="1">
    <citation type="journal article" date="2014" name="Int. J. Syst. Evol. Microbiol.">
        <title>Complete genome sequence of Corynebacterium casei LMG S-19264T (=DSM 44701T), isolated from a smear-ripened cheese.</title>
        <authorList>
            <consortium name="US DOE Joint Genome Institute (JGI-PGF)"/>
            <person name="Walter F."/>
            <person name="Albersmeier A."/>
            <person name="Kalinowski J."/>
            <person name="Ruckert C."/>
        </authorList>
    </citation>
    <scope>NUCLEOTIDE SEQUENCE</scope>
    <source>
        <strain evidence="4">CGMCC 1.15958</strain>
    </source>
</reference>
<feature type="chain" id="PRO_5038054898" description="Secretion system C-terminal sorting domain-containing protein" evidence="2">
    <location>
        <begin position="25"/>
        <end position="201"/>
    </location>
</feature>
<gene>
    <name evidence="4" type="ORF">GCM10011514_39930</name>
</gene>
<dbReference type="Proteomes" id="UP000609064">
    <property type="component" value="Unassembled WGS sequence"/>
</dbReference>
<evidence type="ECO:0000259" key="3">
    <source>
        <dbReference type="Pfam" id="PF18962"/>
    </source>
</evidence>
<dbReference type="Pfam" id="PF18962">
    <property type="entry name" value="Por_Secre_tail"/>
    <property type="match status" value="1"/>
</dbReference>
<feature type="compositionally biased region" description="Polar residues" evidence="1">
    <location>
        <begin position="87"/>
        <end position="106"/>
    </location>
</feature>
<feature type="domain" description="Secretion system C-terminal sorting" evidence="3">
    <location>
        <begin position="122"/>
        <end position="198"/>
    </location>
</feature>
<keyword evidence="2" id="KW-0732">Signal</keyword>
<proteinExistence type="predicted"/>
<evidence type="ECO:0000313" key="4">
    <source>
        <dbReference type="EMBL" id="GGD71831.1"/>
    </source>
</evidence>
<comment type="caution">
    <text evidence="4">The sequence shown here is derived from an EMBL/GenBank/DDBJ whole genome shotgun (WGS) entry which is preliminary data.</text>
</comment>
<keyword evidence="5" id="KW-1185">Reference proteome</keyword>
<protein>
    <recommendedName>
        <fullName evidence="3">Secretion system C-terminal sorting domain-containing protein</fullName>
    </recommendedName>
</protein>
<organism evidence="4 5">
    <name type="scientific">Emticicia aquatilis</name>
    <dbReference type="NCBI Taxonomy" id="1537369"/>
    <lineage>
        <taxon>Bacteria</taxon>
        <taxon>Pseudomonadati</taxon>
        <taxon>Bacteroidota</taxon>
        <taxon>Cytophagia</taxon>
        <taxon>Cytophagales</taxon>
        <taxon>Leadbetterellaceae</taxon>
        <taxon>Emticicia</taxon>
    </lineage>
</organism>
<dbReference type="AlphaFoldDB" id="A0A916Z1R9"/>
<dbReference type="NCBIfam" id="TIGR04183">
    <property type="entry name" value="Por_Secre_tail"/>
    <property type="match status" value="1"/>
</dbReference>
<name>A0A916Z1R9_9BACT</name>
<dbReference type="EMBL" id="BMKK01000009">
    <property type="protein sequence ID" value="GGD71831.1"/>
    <property type="molecule type" value="Genomic_DNA"/>
</dbReference>
<sequence>MVKNLQKYLSVLIGVVILSNAALAQVEKGKSRLDIGKKPTTTAKSALPKTAFVSKPMPSEVRLNKPSVVNQYFRDALLNGSSKPVITKTSNSEIPATNDRSIGGNENNDKLYVSDKLTVSNIYPNPANDYATVDYVITGSVNEASMSFYNLLGHEVANYELDKFDRKLKVQTTNWDSGIYLYQLVVDGKKVVTKKLLVRHN</sequence>
<evidence type="ECO:0000256" key="2">
    <source>
        <dbReference type="SAM" id="SignalP"/>
    </source>
</evidence>
<accession>A0A916Z1R9</accession>
<feature type="region of interest" description="Disordered" evidence="1">
    <location>
        <begin position="87"/>
        <end position="107"/>
    </location>
</feature>
<evidence type="ECO:0000313" key="5">
    <source>
        <dbReference type="Proteomes" id="UP000609064"/>
    </source>
</evidence>
<reference evidence="4" key="2">
    <citation type="submission" date="2020-09" db="EMBL/GenBank/DDBJ databases">
        <authorList>
            <person name="Sun Q."/>
            <person name="Zhou Y."/>
        </authorList>
    </citation>
    <scope>NUCLEOTIDE SEQUENCE</scope>
    <source>
        <strain evidence="4">CGMCC 1.15958</strain>
    </source>
</reference>
<dbReference type="RefSeq" id="WP_188768739.1">
    <property type="nucleotide sequence ID" value="NZ_BMKK01000009.1"/>
</dbReference>